<comment type="caution">
    <text evidence="2">The sequence shown here is derived from an EMBL/GenBank/DDBJ whole genome shotgun (WGS) entry which is preliminary data.</text>
</comment>
<evidence type="ECO:0000313" key="2">
    <source>
        <dbReference type="EMBL" id="KKB12354.1"/>
    </source>
</evidence>
<sequence>MLVHVGDDRSVKIDIGLATFLAAAAGAINAAGFHAMGFFSANMTGNVSSLSDFAALGQWTLASLLAGLLAAYIVGAFCSALLIEVGRRRNVHGIYAYSIISEGVLLAVLGTADLLLPGIHSGPILIVGLSFLMGLQNATTTRISNARVRTTHVSGMATDIGVELAVLLGGARDNDDRGVVRSRFALHLSTLGAFLVGGIVGVLAYIAMGSVLLLIIAAALLAVSVPEARRAQKLSRKTMF</sequence>
<keyword evidence="3" id="KW-1185">Reference proteome</keyword>
<feature type="transmembrane region" description="Helical" evidence="1">
    <location>
        <begin position="15"/>
        <end position="39"/>
    </location>
</feature>
<evidence type="ECO:0000313" key="3">
    <source>
        <dbReference type="Proteomes" id="UP000033632"/>
    </source>
</evidence>
<dbReference type="PATRIC" id="fig|443610.3.peg.4020"/>
<name>A0A0F5FU00_9HYPH</name>
<dbReference type="PANTHER" id="PTHR37314:SF4">
    <property type="entry name" value="UPF0700 TRANSMEMBRANE PROTEIN YOAK"/>
    <property type="match status" value="1"/>
</dbReference>
<protein>
    <submittedName>
        <fullName evidence="2">Transmembrane protein</fullName>
    </submittedName>
</protein>
<dbReference type="AlphaFoldDB" id="A0A0F5FU00"/>
<feature type="transmembrane region" description="Helical" evidence="1">
    <location>
        <begin position="118"/>
        <end position="135"/>
    </location>
</feature>
<feature type="transmembrane region" description="Helical" evidence="1">
    <location>
        <begin position="59"/>
        <end position="82"/>
    </location>
</feature>
<accession>A0A0F5FU00</accession>
<organism evidence="2 3">
    <name type="scientific">Devosia geojensis</name>
    <dbReference type="NCBI Taxonomy" id="443610"/>
    <lineage>
        <taxon>Bacteria</taxon>
        <taxon>Pseudomonadati</taxon>
        <taxon>Pseudomonadota</taxon>
        <taxon>Alphaproteobacteria</taxon>
        <taxon>Hyphomicrobiales</taxon>
        <taxon>Devosiaceae</taxon>
        <taxon>Devosia</taxon>
    </lineage>
</organism>
<keyword evidence="1 2" id="KW-0812">Transmembrane</keyword>
<dbReference type="InterPro" id="IPR010699">
    <property type="entry name" value="DUF1275"/>
</dbReference>
<dbReference type="OrthoDB" id="270162at2"/>
<feature type="transmembrane region" description="Helical" evidence="1">
    <location>
        <begin position="184"/>
        <end position="205"/>
    </location>
</feature>
<dbReference type="PANTHER" id="PTHR37314">
    <property type="entry name" value="SLR0142 PROTEIN"/>
    <property type="match status" value="1"/>
</dbReference>
<feature type="transmembrane region" description="Helical" evidence="1">
    <location>
        <begin position="94"/>
        <end position="112"/>
    </location>
</feature>
<keyword evidence="1" id="KW-0472">Membrane</keyword>
<dbReference type="EMBL" id="JZEX01000081">
    <property type="protein sequence ID" value="KKB12354.1"/>
    <property type="molecule type" value="Genomic_DNA"/>
</dbReference>
<keyword evidence="1" id="KW-1133">Transmembrane helix</keyword>
<proteinExistence type="predicted"/>
<gene>
    <name evidence="2" type="ORF">VE25_07275</name>
</gene>
<reference evidence="2 3" key="1">
    <citation type="submission" date="2015-03" db="EMBL/GenBank/DDBJ databases">
        <authorList>
            <person name="Hassan Y.I."/>
            <person name="Lepp D."/>
            <person name="Li X.-Z."/>
            <person name="Zhou T."/>
        </authorList>
    </citation>
    <scope>NUCLEOTIDE SEQUENCE [LARGE SCALE GENOMIC DNA]</scope>
    <source>
        <strain evidence="2 3">BD-c194</strain>
    </source>
</reference>
<feature type="transmembrane region" description="Helical" evidence="1">
    <location>
        <begin position="211"/>
        <end position="228"/>
    </location>
</feature>
<dbReference type="Pfam" id="PF06912">
    <property type="entry name" value="DUF1275"/>
    <property type="match status" value="1"/>
</dbReference>
<dbReference type="Proteomes" id="UP000033632">
    <property type="component" value="Unassembled WGS sequence"/>
</dbReference>
<dbReference type="RefSeq" id="WP_046107944.1">
    <property type="nucleotide sequence ID" value="NZ_JZEX01000081.1"/>
</dbReference>
<evidence type="ECO:0000256" key="1">
    <source>
        <dbReference type="SAM" id="Phobius"/>
    </source>
</evidence>